<dbReference type="EMBL" id="JAAGLU010000484">
    <property type="protein sequence ID" value="NEC93095.1"/>
    <property type="molecule type" value="Genomic_DNA"/>
</dbReference>
<evidence type="ECO:0000256" key="1">
    <source>
        <dbReference type="SAM" id="MobiDB-lite"/>
    </source>
</evidence>
<evidence type="ECO:0000313" key="2">
    <source>
        <dbReference type="EMBL" id="NEC93095.1"/>
    </source>
</evidence>
<comment type="caution">
    <text evidence="2">The sequence shown here is derived from an EMBL/GenBank/DDBJ whole genome shotgun (WGS) entry which is preliminary data.</text>
</comment>
<feature type="compositionally biased region" description="Low complexity" evidence="1">
    <location>
        <begin position="17"/>
        <end position="43"/>
    </location>
</feature>
<feature type="non-terminal residue" evidence="2">
    <location>
        <position position="1"/>
    </location>
</feature>
<gene>
    <name evidence="2" type="ORF">G3I71_46900</name>
</gene>
<proteinExistence type="predicted"/>
<dbReference type="AlphaFoldDB" id="A0A6B3C8F3"/>
<sequence>AVIAAVRRALDGPVTDATAPARTSSAPTAPTAPATGLTASTGTEGQSLAM</sequence>
<organism evidence="2">
    <name type="scientific">Streptomyces sp. SID12501</name>
    <dbReference type="NCBI Taxonomy" id="2706042"/>
    <lineage>
        <taxon>Bacteria</taxon>
        <taxon>Bacillati</taxon>
        <taxon>Actinomycetota</taxon>
        <taxon>Actinomycetes</taxon>
        <taxon>Kitasatosporales</taxon>
        <taxon>Streptomycetaceae</taxon>
        <taxon>Streptomyces</taxon>
    </lineage>
</organism>
<feature type="region of interest" description="Disordered" evidence="1">
    <location>
        <begin position="1"/>
        <end position="50"/>
    </location>
</feature>
<protein>
    <submittedName>
        <fullName evidence="2">Uncharacterized protein</fullName>
    </submittedName>
</protein>
<reference evidence="2" key="1">
    <citation type="submission" date="2020-01" db="EMBL/GenBank/DDBJ databases">
        <title>Insect and environment-associated Actinomycetes.</title>
        <authorList>
            <person name="Currrie C."/>
            <person name="Chevrette M."/>
            <person name="Carlson C."/>
            <person name="Stubbendieck R."/>
            <person name="Wendt-Pienkowski E."/>
        </authorList>
    </citation>
    <scope>NUCLEOTIDE SEQUENCE</scope>
    <source>
        <strain evidence="2">SID12501</strain>
    </source>
</reference>
<name>A0A6B3C8F3_9ACTN</name>
<accession>A0A6B3C8F3</accession>